<dbReference type="Proteomes" id="UP000551616">
    <property type="component" value="Unassembled WGS sequence"/>
</dbReference>
<evidence type="ECO:0000256" key="1">
    <source>
        <dbReference type="ARBA" id="ARBA00006484"/>
    </source>
</evidence>
<accession>A0A7V8V9Y7</accession>
<proteinExistence type="inferred from homology"/>
<dbReference type="PANTHER" id="PTHR42879">
    <property type="entry name" value="3-OXOACYL-(ACYL-CARRIER-PROTEIN) REDUCTASE"/>
    <property type="match status" value="1"/>
</dbReference>
<dbReference type="PRINTS" id="PR00081">
    <property type="entry name" value="GDHRDH"/>
</dbReference>
<dbReference type="SUPFAM" id="SSF51735">
    <property type="entry name" value="NAD(P)-binding Rossmann-fold domains"/>
    <property type="match status" value="1"/>
</dbReference>
<dbReference type="GO" id="GO:0016491">
    <property type="term" value="F:oxidoreductase activity"/>
    <property type="evidence" value="ECO:0007669"/>
    <property type="project" value="UniProtKB-KW"/>
</dbReference>
<dbReference type="Gene3D" id="3.40.50.720">
    <property type="entry name" value="NAD(P)-binding Rossmann-like Domain"/>
    <property type="match status" value="1"/>
</dbReference>
<dbReference type="Pfam" id="PF13561">
    <property type="entry name" value="adh_short_C2"/>
    <property type="match status" value="1"/>
</dbReference>
<dbReference type="InterPro" id="IPR020904">
    <property type="entry name" value="Sc_DH/Rdtase_CS"/>
</dbReference>
<dbReference type="EC" id="1.1.1.385" evidence="2"/>
<dbReference type="InterPro" id="IPR036291">
    <property type="entry name" value="NAD(P)-bd_dom_sf"/>
</dbReference>
<dbReference type="EMBL" id="JABRWO010000018">
    <property type="protein sequence ID" value="MBA2117658.1"/>
    <property type="molecule type" value="Genomic_DNA"/>
</dbReference>
<dbReference type="InterPro" id="IPR050259">
    <property type="entry name" value="SDR"/>
</dbReference>
<dbReference type="AlphaFoldDB" id="A0A7V8V9Y7"/>
<dbReference type="InterPro" id="IPR002347">
    <property type="entry name" value="SDR_fam"/>
</dbReference>
<comment type="caution">
    <text evidence="2">The sequence shown here is derived from an EMBL/GenBank/DDBJ whole genome shotgun (WGS) entry which is preliminary data.</text>
</comment>
<dbReference type="PANTHER" id="PTHR42879:SF2">
    <property type="entry name" value="3-OXOACYL-[ACYL-CARRIER-PROTEIN] REDUCTASE FABG"/>
    <property type="match status" value="1"/>
</dbReference>
<reference evidence="2 3" key="1">
    <citation type="submission" date="2020-05" db="EMBL/GenBank/DDBJ databases">
        <title>Bremerella alba sp. nov., a novel planctomycete isolated from the surface of the macroalga Fucus spiralis.</title>
        <authorList>
            <person name="Godinho O."/>
            <person name="Botelho R."/>
            <person name="Albuquerque L."/>
            <person name="Wiegand S."/>
            <person name="Da Costa M.S."/>
            <person name="Lobo-Da-Cunha A."/>
            <person name="Jogler C."/>
            <person name="Lage O.M."/>
        </authorList>
    </citation>
    <scope>NUCLEOTIDE SEQUENCE [LARGE SCALE GENOMIC DNA]</scope>
    <source>
        <strain evidence="2 3">FF15</strain>
    </source>
</reference>
<dbReference type="PROSITE" id="PS00061">
    <property type="entry name" value="ADH_SHORT"/>
    <property type="match status" value="1"/>
</dbReference>
<keyword evidence="2" id="KW-0560">Oxidoreductase</keyword>
<dbReference type="PRINTS" id="PR00080">
    <property type="entry name" value="SDRFAMILY"/>
</dbReference>
<organism evidence="2 3">
    <name type="scientific">Bremerella alba</name>
    <dbReference type="NCBI Taxonomy" id="980252"/>
    <lineage>
        <taxon>Bacteria</taxon>
        <taxon>Pseudomonadati</taxon>
        <taxon>Planctomycetota</taxon>
        <taxon>Planctomycetia</taxon>
        <taxon>Pirellulales</taxon>
        <taxon>Pirellulaceae</taxon>
        <taxon>Bremerella</taxon>
    </lineage>
</organism>
<protein>
    <submittedName>
        <fullName evidence="2">Dihydroanticapsin 7-dehydrogenase</fullName>
        <ecNumber evidence="2">1.1.1.385</ecNumber>
    </submittedName>
</protein>
<dbReference type="RefSeq" id="WP_207399033.1">
    <property type="nucleotide sequence ID" value="NZ_JABRWO010000018.1"/>
</dbReference>
<sequence>MTNRPVVLITGASQGLGAATALEFSRSGYDCFLVARNRPNLEAVASLITTDGGNAAVCAGDLGDLSFAQASVQQCLYKFGRIDVLVNNAAWRRIGTMRQMELDEWETTLRICLTAPAFLAKWCGEAMQAAQSGVILNVSSIQANLAPGICPAYVAAKGGLDALTYELAALYGPYGIRVLGLNLGAIDTEMSADYVAENGDNLSQDLRRFAEDMIPLRRFAEPQEMARSIVMLADNRASYMTGTCLEIDGGWSHQATPYSLKHRQFPQEFSK</sequence>
<dbReference type="CDD" id="cd05233">
    <property type="entry name" value="SDR_c"/>
    <property type="match status" value="1"/>
</dbReference>
<name>A0A7V8V9Y7_9BACT</name>
<dbReference type="FunFam" id="3.40.50.720:FF:000084">
    <property type="entry name" value="Short-chain dehydrogenase reductase"/>
    <property type="match status" value="1"/>
</dbReference>
<evidence type="ECO:0000313" key="3">
    <source>
        <dbReference type="Proteomes" id="UP000551616"/>
    </source>
</evidence>
<evidence type="ECO:0000313" key="2">
    <source>
        <dbReference type="EMBL" id="MBA2117658.1"/>
    </source>
</evidence>
<dbReference type="GO" id="GO:0032787">
    <property type="term" value="P:monocarboxylic acid metabolic process"/>
    <property type="evidence" value="ECO:0007669"/>
    <property type="project" value="UniProtKB-ARBA"/>
</dbReference>
<keyword evidence="3" id="KW-1185">Reference proteome</keyword>
<comment type="similarity">
    <text evidence="1">Belongs to the short-chain dehydrogenases/reductases (SDR) family.</text>
</comment>
<gene>
    <name evidence="2" type="primary">bacC_2</name>
    <name evidence="2" type="ORF">HOV93_48590</name>
</gene>